<reference evidence="1" key="2">
    <citation type="submission" date="2025-09" db="UniProtKB">
        <authorList>
            <consortium name="EnsemblPlants"/>
        </authorList>
    </citation>
    <scope>IDENTIFICATION</scope>
</reference>
<keyword evidence="2" id="KW-1185">Reference proteome</keyword>
<accession>A0ACD5YCY0</accession>
<dbReference type="Proteomes" id="UP001732700">
    <property type="component" value="Chromosome 5D"/>
</dbReference>
<reference evidence="1" key="1">
    <citation type="submission" date="2021-05" db="EMBL/GenBank/DDBJ databases">
        <authorList>
            <person name="Scholz U."/>
            <person name="Mascher M."/>
            <person name="Fiebig A."/>
        </authorList>
    </citation>
    <scope>NUCLEOTIDE SEQUENCE [LARGE SCALE GENOMIC DNA]</scope>
</reference>
<name>A0ACD5YCY0_AVESA</name>
<evidence type="ECO:0000313" key="1">
    <source>
        <dbReference type="EnsemblPlants" id="AVESA.00010b.r2.5DG0953410.1.CDS"/>
    </source>
</evidence>
<dbReference type="EnsemblPlants" id="AVESA.00010b.r2.5DG0953410.1">
    <property type="protein sequence ID" value="AVESA.00010b.r2.5DG0953410.1.CDS"/>
    <property type="gene ID" value="AVESA.00010b.r2.5DG0953410"/>
</dbReference>
<organism evidence="1 2">
    <name type="scientific">Avena sativa</name>
    <name type="common">Oat</name>
    <dbReference type="NCBI Taxonomy" id="4498"/>
    <lineage>
        <taxon>Eukaryota</taxon>
        <taxon>Viridiplantae</taxon>
        <taxon>Streptophyta</taxon>
        <taxon>Embryophyta</taxon>
        <taxon>Tracheophyta</taxon>
        <taxon>Spermatophyta</taxon>
        <taxon>Magnoliopsida</taxon>
        <taxon>Liliopsida</taxon>
        <taxon>Poales</taxon>
        <taxon>Poaceae</taxon>
        <taxon>BOP clade</taxon>
        <taxon>Pooideae</taxon>
        <taxon>Poodae</taxon>
        <taxon>Poeae</taxon>
        <taxon>Poeae Chloroplast Group 1 (Aveneae type)</taxon>
        <taxon>Aveninae</taxon>
        <taxon>Avena</taxon>
    </lineage>
</organism>
<protein>
    <submittedName>
        <fullName evidence="1">Uncharacterized protein</fullName>
    </submittedName>
</protein>
<proteinExistence type="predicted"/>
<evidence type="ECO:0000313" key="2">
    <source>
        <dbReference type="Proteomes" id="UP001732700"/>
    </source>
</evidence>
<sequence length="520" mass="58896">MLSTQRVESANHMLKTYVPRNSSMNRFVLQYNNLLFDRGVEEDREEHKTKQVHNLSKRMWPIQRHAAKIYTRNAYKLFTDEVDKVTYYRVFEIEEDSLYEVHHINAERRESWSRVVFKINVEKSHLRFDCECGLYTHFGILCCHALAVIVNLGISEIPKAHILKRWTRNARDVLPPHLVMYQKDTPAMHSKTFRHSLLYTHAMESVKMGDTNLDTFKVMMKHFAAGQKEVKAMIDAMGSLPVDDPIPNYDSSDAEWRRDRGVGYRSEPDIEMSGHMQYGVSGSSAGMTTAELSSIKALFVARKAGRPRLNRFLSPLEPKRKRKHSSSKPGYVRQTRFCSKCHCSGHKITNCPENPDAGKKKRKQARCSICGMTGHKSNQCLTKTPIIEDYEESSEDSTLTLCSFSSEDQVVPDSVSDFESGYLGDGEDSASSQDGGSFNGDIDDSVHAAGSFSDDQQIHQLLKEEVGDSDDKKRTSSVCADVVVLDGDQFSQAPATRCTEDDEDEVNSILQTPKRARIVL</sequence>